<dbReference type="PROSITE" id="PS50930">
    <property type="entry name" value="HTH_LYTTR"/>
    <property type="match status" value="1"/>
</dbReference>
<evidence type="ECO:0000259" key="6">
    <source>
        <dbReference type="PROSITE" id="PS50110"/>
    </source>
</evidence>
<dbReference type="PROSITE" id="PS50110">
    <property type="entry name" value="RESPONSE_REGULATORY"/>
    <property type="match status" value="1"/>
</dbReference>
<comment type="function">
    <text evidence="4">Required for high-level post-exponential phase expression of a series of secreted proteins.</text>
</comment>
<keyword evidence="5" id="KW-0597">Phosphoprotein</keyword>
<evidence type="ECO:0000313" key="9">
    <source>
        <dbReference type="Proteomes" id="UP000195141"/>
    </source>
</evidence>
<dbReference type="Pfam" id="PF00072">
    <property type="entry name" value="Response_reg"/>
    <property type="match status" value="1"/>
</dbReference>
<dbReference type="GO" id="GO:0000156">
    <property type="term" value="F:phosphorelay response regulator activity"/>
    <property type="evidence" value="ECO:0007669"/>
    <property type="project" value="InterPro"/>
</dbReference>
<evidence type="ECO:0000256" key="3">
    <source>
        <dbReference type="ARBA" id="ARBA00023159"/>
    </source>
</evidence>
<keyword evidence="9" id="KW-1185">Reference proteome</keyword>
<feature type="modified residue" description="4-aspartylphosphate" evidence="5">
    <location>
        <position position="59"/>
    </location>
</feature>
<dbReference type="SMART" id="SM00850">
    <property type="entry name" value="LytTR"/>
    <property type="match status" value="1"/>
</dbReference>
<dbReference type="PANTHER" id="PTHR37299:SF3">
    <property type="entry name" value="STAGE 0 SPORULATION PROTEIN A HOMOLOG"/>
    <property type="match status" value="1"/>
</dbReference>
<evidence type="ECO:0000256" key="2">
    <source>
        <dbReference type="ARBA" id="ARBA00023012"/>
    </source>
</evidence>
<keyword evidence="3" id="KW-0010">Activator</keyword>
<dbReference type="InterPro" id="IPR046947">
    <property type="entry name" value="LytR-like"/>
</dbReference>
<dbReference type="PANTHER" id="PTHR37299">
    <property type="entry name" value="TRANSCRIPTIONAL REGULATOR-RELATED"/>
    <property type="match status" value="1"/>
</dbReference>
<evidence type="ECO:0000256" key="5">
    <source>
        <dbReference type="PROSITE-ProRule" id="PRU00169"/>
    </source>
</evidence>
<dbReference type="InterPro" id="IPR007492">
    <property type="entry name" value="LytTR_DNA-bd_dom"/>
</dbReference>
<reference evidence="8" key="1">
    <citation type="submission" date="2017-05" db="EMBL/GenBank/DDBJ databases">
        <authorList>
            <consortium name="The Broad Institute Genomics Platform"/>
            <consortium name="The Broad Institute Genomic Center for Infectious Diseases"/>
            <person name="Earl A."/>
            <person name="Manson A."/>
            <person name="Schwartman J."/>
            <person name="Gilmore M."/>
            <person name="Abouelleil A."/>
            <person name="Cao P."/>
            <person name="Chapman S."/>
            <person name="Cusick C."/>
            <person name="Shea T."/>
            <person name="Young S."/>
            <person name="Neafsey D."/>
            <person name="Nusbaum C."/>
            <person name="Birren B."/>
        </authorList>
    </citation>
    <scope>NUCLEOTIDE SEQUENCE</scope>
    <source>
        <strain evidence="8">9E7_DIV0242</strain>
    </source>
</reference>
<dbReference type="Pfam" id="PF04397">
    <property type="entry name" value="LytTR"/>
    <property type="match status" value="1"/>
</dbReference>
<keyword evidence="2" id="KW-0902">Two-component regulatory system</keyword>
<evidence type="ECO:0000313" key="8">
    <source>
        <dbReference type="EMBL" id="WYJ89112.1"/>
    </source>
</evidence>
<sequence length="241" mass="28211">MNVFVLEDQLYHHNRIASLLSKLQRQMNFMFSSLNYFESTEAFLANKGLFTEYDIFILDIEILGDKKAGLKLAATIRREFKQATIIFLTAYGMLMKETFLYRIFALDFIEKNLSDELLLQRLCDCIQYVKQGQDNTNAEELFIFSNKYAQIKLPKNDILYFETLPYKHKIRLIAKNEVLDFTSSLNEIENLDSSFVRCHKAFVVNWANVVTLDKSEKLLYLSGNHSCPISRANYKKIVQMF</sequence>
<evidence type="ECO:0000256" key="4">
    <source>
        <dbReference type="ARBA" id="ARBA00037164"/>
    </source>
</evidence>
<dbReference type="AlphaFoldDB" id="A0AAQ3XZB1"/>
<accession>A0AAQ3XZB1</accession>
<feature type="domain" description="Response regulatory" evidence="6">
    <location>
        <begin position="2"/>
        <end position="126"/>
    </location>
</feature>
<keyword evidence="1" id="KW-0963">Cytoplasm</keyword>
<dbReference type="EMBL" id="CP147247">
    <property type="protein sequence ID" value="WYJ89112.1"/>
    <property type="molecule type" value="Genomic_DNA"/>
</dbReference>
<reference evidence="8" key="2">
    <citation type="submission" date="2024-03" db="EMBL/GenBank/DDBJ databases">
        <title>The Genome Sequence of Enterococcus sp. DIV0242b.</title>
        <authorList>
            <consortium name="The Broad Institute Genomics Platform"/>
            <consortium name="The Broad Institute Microbial Omics Core"/>
            <consortium name="The Broad Institute Genomic Center for Infectious Diseases"/>
            <person name="Earl A."/>
            <person name="Manson A."/>
            <person name="Gilmore M."/>
            <person name="Schwartman J."/>
            <person name="Shea T."/>
            <person name="Abouelleil A."/>
            <person name="Cao P."/>
            <person name="Chapman S."/>
            <person name="Cusick C."/>
            <person name="Young S."/>
            <person name="Neafsey D."/>
            <person name="Nusbaum C."/>
            <person name="Birren B."/>
        </authorList>
    </citation>
    <scope>NUCLEOTIDE SEQUENCE</scope>
    <source>
        <strain evidence="8">9E7_DIV0242</strain>
    </source>
</reference>
<dbReference type="Proteomes" id="UP000195141">
    <property type="component" value="Chromosome"/>
</dbReference>
<dbReference type="GO" id="GO:0003677">
    <property type="term" value="F:DNA binding"/>
    <property type="evidence" value="ECO:0007669"/>
    <property type="project" value="InterPro"/>
</dbReference>
<proteinExistence type="predicted"/>
<name>A0AAQ3XZB1_9ENTE</name>
<feature type="domain" description="HTH LytTR-type" evidence="7">
    <location>
        <begin position="142"/>
        <end position="241"/>
    </location>
</feature>
<dbReference type="SUPFAM" id="SSF52172">
    <property type="entry name" value="CheY-like"/>
    <property type="match status" value="1"/>
</dbReference>
<protein>
    <submittedName>
        <fullName evidence="8">Two-component system, LytTR family, response regulator AgrA</fullName>
    </submittedName>
</protein>
<dbReference type="SMART" id="SM00448">
    <property type="entry name" value="REC"/>
    <property type="match status" value="1"/>
</dbReference>
<dbReference type="Gene3D" id="2.40.50.1020">
    <property type="entry name" value="LytTr DNA-binding domain"/>
    <property type="match status" value="1"/>
</dbReference>
<dbReference type="InterPro" id="IPR011006">
    <property type="entry name" value="CheY-like_superfamily"/>
</dbReference>
<dbReference type="InterPro" id="IPR001789">
    <property type="entry name" value="Sig_transdc_resp-reg_receiver"/>
</dbReference>
<evidence type="ECO:0000256" key="1">
    <source>
        <dbReference type="ARBA" id="ARBA00022490"/>
    </source>
</evidence>
<organism evidence="8 9">
    <name type="scientific">Candidatus Enterococcus clewellii</name>
    <dbReference type="NCBI Taxonomy" id="1834193"/>
    <lineage>
        <taxon>Bacteria</taxon>
        <taxon>Bacillati</taxon>
        <taxon>Bacillota</taxon>
        <taxon>Bacilli</taxon>
        <taxon>Lactobacillales</taxon>
        <taxon>Enterococcaceae</taxon>
        <taxon>Enterococcus</taxon>
    </lineage>
</organism>
<evidence type="ECO:0000259" key="7">
    <source>
        <dbReference type="PROSITE" id="PS50930"/>
    </source>
</evidence>
<dbReference type="Gene3D" id="3.40.50.2300">
    <property type="match status" value="1"/>
</dbReference>
<gene>
    <name evidence="8" type="ORF">A5888_000831</name>
</gene>